<evidence type="ECO:0000256" key="3">
    <source>
        <dbReference type="ARBA" id="ARBA00022679"/>
    </source>
</evidence>
<feature type="active site" description="Proton donor; for dehydratase activity" evidence="7">
    <location>
        <position position="1260"/>
    </location>
</feature>
<dbReference type="Gene3D" id="3.40.50.720">
    <property type="entry name" value="NAD(P)-binding Rossmann-like Domain"/>
    <property type="match status" value="1"/>
</dbReference>
<feature type="compositionally biased region" description="Polar residues" evidence="8">
    <location>
        <begin position="1959"/>
        <end position="1988"/>
    </location>
</feature>
<dbReference type="InterPro" id="IPR057326">
    <property type="entry name" value="KR_dom"/>
</dbReference>
<evidence type="ECO:0000259" key="10">
    <source>
        <dbReference type="PROSITE" id="PS52004"/>
    </source>
</evidence>
<dbReference type="Gene3D" id="3.40.50.150">
    <property type="entry name" value="Vaccinia Virus protein VP39"/>
    <property type="match status" value="1"/>
</dbReference>
<dbReference type="InterPro" id="IPR049552">
    <property type="entry name" value="PKS_DH_N"/>
</dbReference>
<evidence type="ECO:0000259" key="11">
    <source>
        <dbReference type="PROSITE" id="PS52019"/>
    </source>
</evidence>
<evidence type="ECO:0000256" key="6">
    <source>
        <dbReference type="ARBA" id="ARBA00023268"/>
    </source>
</evidence>
<dbReference type="SUPFAM" id="SSF55048">
    <property type="entry name" value="Probable ACP-binding domain of malonyl-CoA ACP transacylase"/>
    <property type="match status" value="1"/>
</dbReference>
<organism evidence="12 13">
    <name type="scientific">Glonium stellatum</name>
    <dbReference type="NCBI Taxonomy" id="574774"/>
    <lineage>
        <taxon>Eukaryota</taxon>
        <taxon>Fungi</taxon>
        <taxon>Dikarya</taxon>
        <taxon>Ascomycota</taxon>
        <taxon>Pezizomycotina</taxon>
        <taxon>Dothideomycetes</taxon>
        <taxon>Pleosporomycetidae</taxon>
        <taxon>Gloniales</taxon>
        <taxon>Gloniaceae</taxon>
        <taxon>Glonium</taxon>
    </lineage>
</organism>
<feature type="active site" description="Proton acceptor; for dehydratase activity" evidence="7">
    <location>
        <position position="1070"/>
    </location>
</feature>
<dbReference type="Gene3D" id="1.10.1200.10">
    <property type="entry name" value="ACP-like"/>
    <property type="match status" value="1"/>
</dbReference>
<dbReference type="Pfam" id="PF02801">
    <property type="entry name" value="Ketoacyl-synt_C"/>
    <property type="match status" value="1"/>
</dbReference>
<dbReference type="InterPro" id="IPR016035">
    <property type="entry name" value="Acyl_Trfase/lysoPLipase"/>
</dbReference>
<dbReference type="InterPro" id="IPR029063">
    <property type="entry name" value="SAM-dependent_MTases_sf"/>
</dbReference>
<dbReference type="InterPro" id="IPR050091">
    <property type="entry name" value="PKS_NRPS_Biosynth_Enz"/>
</dbReference>
<dbReference type="InterPro" id="IPR014031">
    <property type="entry name" value="Ketoacyl_synth_C"/>
</dbReference>
<dbReference type="GO" id="GO:0004312">
    <property type="term" value="F:fatty acid synthase activity"/>
    <property type="evidence" value="ECO:0007669"/>
    <property type="project" value="TreeGrafter"/>
</dbReference>
<feature type="region of interest" description="N-terminal hotdog fold" evidence="7">
    <location>
        <begin position="1038"/>
        <end position="1180"/>
    </location>
</feature>
<keyword evidence="5" id="KW-0560">Oxidoreductase</keyword>
<evidence type="ECO:0000256" key="1">
    <source>
        <dbReference type="ARBA" id="ARBA00022450"/>
    </source>
</evidence>
<dbReference type="Proteomes" id="UP000250140">
    <property type="component" value="Unassembled WGS sequence"/>
</dbReference>
<dbReference type="InterPro" id="IPR014030">
    <property type="entry name" value="Ketoacyl_synth_N"/>
</dbReference>
<evidence type="ECO:0000256" key="5">
    <source>
        <dbReference type="ARBA" id="ARBA00023002"/>
    </source>
</evidence>
<dbReference type="OrthoDB" id="329835at2759"/>
<accession>A0A8E2F6W1</accession>
<dbReference type="InterPro" id="IPR009081">
    <property type="entry name" value="PP-bd_ACP"/>
</dbReference>
<feature type="domain" description="Carrier" evidence="9">
    <location>
        <begin position="2298"/>
        <end position="2373"/>
    </location>
</feature>
<dbReference type="Pfam" id="PF08242">
    <property type="entry name" value="Methyltransf_12"/>
    <property type="match status" value="1"/>
</dbReference>
<gene>
    <name evidence="12" type="ORF">AOQ84DRAFT_361552</name>
</gene>
<dbReference type="Gene3D" id="3.40.47.10">
    <property type="match status" value="1"/>
</dbReference>
<dbReference type="CDD" id="cd05274">
    <property type="entry name" value="KR_FAS_SDR_x"/>
    <property type="match status" value="1"/>
</dbReference>
<dbReference type="Pfam" id="PF08659">
    <property type="entry name" value="KR"/>
    <property type="match status" value="1"/>
</dbReference>
<keyword evidence="6" id="KW-0511">Multifunctional enzyme</keyword>
<dbReference type="SUPFAM" id="SSF51735">
    <property type="entry name" value="NAD(P)-binding Rossmann-fold domains"/>
    <property type="match status" value="1"/>
</dbReference>
<feature type="domain" description="PKS/mFAS DH" evidence="11">
    <location>
        <begin position="1038"/>
        <end position="1346"/>
    </location>
</feature>
<evidence type="ECO:0000313" key="12">
    <source>
        <dbReference type="EMBL" id="OCL11393.1"/>
    </source>
</evidence>
<evidence type="ECO:0000256" key="8">
    <source>
        <dbReference type="SAM" id="MobiDB-lite"/>
    </source>
</evidence>
<evidence type="ECO:0000259" key="9">
    <source>
        <dbReference type="PROSITE" id="PS50075"/>
    </source>
</evidence>
<dbReference type="InterPro" id="IPR013217">
    <property type="entry name" value="Methyltransf_12"/>
</dbReference>
<dbReference type="InterPro" id="IPR018201">
    <property type="entry name" value="Ketoacyl_synth_AS"/>
</dbReference>
<dbReference type="SMART" id="SM00822">
    <property type="entry name" value="PKS_KR"/>
    <property type="match status" value="1"/>
</dbReference>
<dbReference type="Pfam" id="PF00698">
    <property type="entry name" value="Acyl_transf_1"/>
    <property type="match status" value="1"/>
</dbReference>
<evidence type="ECO:0000256" key="2">
    <source>
        <dbReference type="ARBA" id="ARBA00022553"/>
    </source>
</evidence>
<keyword evidence="3" id="KW-0808">Transferase</keyword>
<dbReference type="InterPro" id="IPR001227">
    <property type="entry name" value="Ac_transferase_dom_sf"/>
</dbReference>
<dbReference type="Pfam" id="PF23114">
    <property type="entry name" value="NAD-bd_HRPKS_sdrA"/>
    <property type="match status" value="1"/>
</dbReference>
<dbReference type="Pfam" id="PF00109">
    <property type="entry name" value="ketoacyl-synt"/>
    <property type="match status" value="1"/>
</dbReference>
<dbReference type="InterPro" id="IPR013968">
    <property type="entry name" value="PKS_KR"/>
</dbReference>
<dbReference type="InterPro" id="IPR006162">
    <property type="entry name" value="Ppantetheine_attach_site"/>
</dbReference>
<dbReference type="InterPro" id="IPR049551">
    <property type="entry name" value="PKS_DH_C"/>
</dbReference>
<dbReference type="GO" id="GO:0031177">
    <property type="term" value="F:phosphopantetheine binding"/>
    <property type="evidence" value="ECO:0007669"/>
    <property type="project" value="InterPro"/>
</dbReference>
<dbReference type="InterPro" id="IPR020807">
    <property type="entry name" value="PKS_DH"/>
</dbReference>
<evidence type="ECO:0000256" key="7">
    <source>
        <dbReference type="PROSITE-ProRule" id="PRU01363"/>
    </source>
</evidence>
<sequence>MSVRRHDNGCPFPVYLMQCRPLKNLSGLANLWKLCEALSVAAYFIRMPRQPDPRSSVRYGKAEVRMATSETSTPLPDVFSPVEEYPFPDNESPLTDSVASYFPQPNLPPQHDELSGDVAIIGMGCRWPGDAESKKDVDSDKALWEFLISGKDSYGEFPADRINVDSWYHPDSNHPGAFYSRGGCFLKDDPRKFDPTFFGINPQETMSLDPAQRKLLEVVYECFESAGLPLDKLSGSDTGCYVGNFNFDHQLMQFRDLEFPQPYCSTGGGIAILSNRISYVFNLRGPSLTLDTACSSSMYALHLACSAIRAGEIPAAVVAGSNLILSPEAQVFTSALGAVSKSSKCHTFDAAADGYARADGVAALYIKSLRQAMTDKDPIRAIIRSTAINANGRTSGIAHPDPAGQEAVMRTAYTRSGLDPALTAYFECHGTGTPVGDPLEVEAVARVFTEGRSIDNPLLIGSIKSNMGHCEPSSGIAGIMKTVLALEHGIIPPNRRVQSINPNVDLRDGRLKVVQESTVWPYGTIRRASVNSFGYGGANAHTILENPDSLAPGCAGAKAKTTTDKETRYVFRAGEPSSFRRLFLLPFSAHNETTLRRNIDALCRDVTGWDIIDLSYTLGCRRSNFSTRAFVIAEGDKELSSNSIEIHKVYGSKELKLGYVFTGQGAQWPRMGAELMESFPPYLRSIRRMDQVLEQLPDPPTWKLEGAAGIQQVTAVQVALVDLLDSWNIKPSAAVGHSSGEIAAAYASGLITAAEAIIIAFSRGQSVSHNSMDGSMLAVGLGASAIQSFLEAFDSIAIACHNSLESVTLSGDISQILALKERFNEEGIFARVVETGGNAYHSFHMKAIGVEYEKDLMRILPTFSTKTRGQDAERQRVDFISSVTGMNHSKAVTARYWRRNLESPVLFEQAVRVLVDTSDIDLLLEIGPHPALQGPVRQISKQSTKAKFPEHVATLLRNRNGAECLLQTAGKLFVRGYNVDMQRVNAIELLESKTNSITCTRIGRTIVDLPKYQWQYGKVLYKENRWNREWRLRSHARHDILGSRTPGTNQNAPVWRNILRHRDLPWLKDHKIGNDTIFPTSAYLSMGLEAAMQMAEIQDVNTTSITSFTFENVQIENALMIPEDDAGIEVLLNFYPVRPISKVENAPTWHFTVTSVESSGDRDVFTDHVHGVIGFSLDPLADPDDIDFRPTNKVLRDISTARWYDAFSQTGLNYGPTFQNLSQIKVYGNTSVVEAAINMSPTSQLSPHESRYVIHPGSLDAALQLIIIASYRARYSECVSGFLPISIRRLQVYGFDKDAKACAAAESTPQGSRGLTSNVVMNTIHGEWILKASEIRLLPSESAIAPLAKSTNPFTKVVWKPDFEYLTETQLQRLYPSKFHEGAGIELPVLDQLALHQAVQFHAEYPEFFAQGSTIPQNQRFLDWMTQKVERCKLGKFPHGSEIAAYSKQRRAEEIERLEKYLLQVEGPETRLMCHMYRSLPDIYRGQMTGIQAAIQDHHLDDLYANMKMYHDGNRALKDLVVLLSHKNPCLKIIEIGGGTGSATRVVLPALGGDTLYRGYDTYTFTDVGPAFLAGAQESFKNYNAIFYRSFNMEINPSKQDLGNDFDLVIASNVLHASSNIQNTLDNCRQLLKPGGKLVLFEYVEPKLSWNMILGTFSDFWLGDNDPHFPRREGPFLARSQWRDALAISGFRGIDIILDHFSTRGEAAVIMATADKTNIPAYAPIDPVKIVYRGEPSKFVHEFCANLKALGTDFDLVPLDASANVFGCRVVCFAEITRPLFSTITTEEWEALKSVIVTSSSILWVTRGGLLRAKSPEYAIFGGMAGVIRSENPSCKLFLFDLDQDGRDPLQDFRNIITLSEKGACSKRSDDWHFLSSSSNIIYVSRLYGNFDSKDHPKTHVQVQTQNETLSTLSPGIRDQLAPATETGPPYMTNFEALKDARTPRSNKAAESEAGVFHTNRSQVQYKTSNDLESSESGSKPEQGSNIKVPNPTFEASFDANATYLLVGCLGGLGRSLTMWMVDRGARDITFLSRSCARGIEVEEFLAELQRLGVEFKTIKGDVSCAEDVENTVNGCTKPIKGIIHAALSLRDSFFSEMTFEDFVATSRPRIQGTMNLHNALHSSPLDFFLMLNSWATLLGSASQSNYTASNAFMDAFARYRRALGLPATSLCLGQILDVGIVSYMPAYQDHVLRMGMYGNTEAEFLSYCNTAIIQSSAAPCMLESSNSTYSEGHVLAGFEPAGLLAHSNRYPVSDMSWSCDPRFSRILGAVNHASVFESTSSLNVESVSIVDGDDASVPLIVRVHKHVARFLYVPVDDIDVLRPLNSYGIDSMVAAELRNWLLRTFGAYISLLNLLSSSMTVERLAAEVEVKLETAKQFSSAKETVNN</sequence>
<name>A0A8E2F6W1_9PEZI</name>
<dbReference type="SMART" id="SM00823">
    <property type="entry name" value="PKS_PP"/>
    <property type="match status" value="1"/>
</dbReference>
<dbReference type="SMART" id="SM00826">
    <property type="entry name" value="PKS_DH"/>
    <property type="match status" value="1"/>
</dbReference>
<dbReference type="InterPro" id="IPR016036">
    <property type="entry name" value="Malonyl_transacylase_ACP-bd"/>
</dbReference>
<dbReference type="PROSITE" id="PS52019">
    <property type="entry name" value="PKS_MFAS_DH"/>
    <property type="match status" value="1"/>
</dbReference>
<dbReference type="SMART" id="SM00825">
    <property type="entry name" value="PKS_KS"/>
    <property type="match status" value="1"/>
</dbReference>
<dbReference type="CDD" id="cd02440">
    <property type="entry name" value="AdoMet_MTases"/>
    <property type="match status" value="1"/>
</dbReference>
<dbReference type="InterPro" id="IPR016039">
    <property type="entry name" value="Thiolase-like"/>
</dbReference>
<dbReference type="GO" id="GO:0004315">
    <property type="term" value="F:3-oxoacyl-[acyl-carrier-protein] synthase activity"/>
    <property type="evidence" value="ECO:0007669"/>
    <property type="project" value="InterPro"/>
</dbReference>
<evidence type="ECO:0000256" key="4">
    <source>
        <dbReference type="ARBA" id="ARBA00022857"/>
    </source>
</evidence>
<dbReference type="Pfam" id="PF14765">
    <property type="entry name" value="PS-DH"/>
    <property type="match status" value="1"/>
</dbReference>
<dbReference type="PANTHER" id="PTHR43775:SF50">
    <property type="entry name" value="HIGHLY REDUCING POLYKETIDE SYNTHASE SRDA"/>
    <property type="match status" value="1"/>
</dbReference>
<keyword evidence="1" id="KW-0596">Phosphopantetheine</keyword>
<dbReference type="GO" id="GO:0016491">
    <property type="term" value="F:oxidoreductase activity"/>
    <property type="evidence" value="ECO:0007669"/>
    <property type="project" value="UniProtKB-KW"/>
</dbReference>
<dbReference type="SMART" id="SM00827">
    <property type="entry name" value="PKS_AT"/>
    <property type="match status" value="1"/>
</dbReference>
<dbReference type="PROSITE" id="PS50075">
    <property type="entry name" value="CARRIER"/>
    <property type="match status" value="1"/>
</dbReference>
<dbReference type="GO" id="GO:0030639">
    <property type="term" value="P:polyketide biosynthetic process"/>
    <property type="evidence" value="ECO:0007669"/>
    <property type="project" value="UniProtKB-ARBA"/>
</dbReference>
<keyword evidence="4" id="KW-0521">NADP</keyword>
<reference evidence="12 13" key="1">
    <citation type="journal article" date="2016" name="Nat. Commun.">
        <title>Ectomycorrhizal ecology is imprinted in the genome of the dominant symbiotic fungus Cenococcum geophilum.</title>
        <authorList>
            <consortium name="DOE Joint Genome Institute"/>
            <person name="Peter M."/>
            <person name="Kohler A."/>
            <person name="Ohm R.A."/>
            <person name="Kuo A."/>
            <person name="Krutzmann J."/>
            <person name="Morin E."/>
            <person name="Arend M."/>
            <person name="Barry K.W."/>
            <person name="Binder M."/>
            <person name="Choi C."/>
            <person name="Clum A."/>
            <person name="Copeland A."/>
            <person name="Grisel N."/>
            <person name="Haridas S."/>
            <person name="Kipfer T."/>
            <person name="LaButti K."/>
            <person name="Lindquist E."/>
            <person name="Lipzen A."/>
            <person name="Maire R."/>
            <person name="Meier B."/>
            <person name="Mihaltcheva S."/>
            <person name="Molinier V."/>
            <person name="Murat C."/>
            <person name="Poggeler S."/>
            <person name="Quandt C.A."/>
            <person name="Sperisen C."/>
            <person name="Tritt A."/>
            <person name="Tisserant E."/>
            <person name="Crous P.W."/>
            <person name="Henrissat B."/>
            <person name="Nehls U."/>
            <person name="Egli S."/>
            <person name="Spatafora J.W."/>
            <person name="Grigoriev I.V."/>
            <person name="Martin F.M."/>
        </authorList>
    </citation>
    <scope>NUCLEOTIDE SEQUENCE [LARGE SCALE GENOMIC DNA]</scope>
    <source>
        <strain evidence="12 13">CBS 207.34</strain>
    </source>
</reference>
<dbReference type="InterPro" id="IPR020806">
    <property type="entry name" value="PKS_PP-bd"/>
</dbReference>
<feature type="region of interest" description="Disordered" evidence="8">
    <location>
        <begin position="1943"/>
        <end position="1990"/>
    </location>
</feature>
<dbReference type="PROSITE" id="PS52004">
    <property type="entry name" value="KS3_2"/>
    <property type="match status" value="1"/>
</dbReference>
<protein>
    <submittedName>
        <fullName evidence="12">Ketoacyl-synt-domain-containing protein</fullName>
    </submittedName>
</protein>
<dbReference type="Pfam" id="PF00550">
    <property type="entry name" value="PP-binding"/>
    <property type="match status" value="1"/>
</dbReference>
<dbReference type="EMBL" id="KV749053">
    <property type="protein sequence ID" value="OCL11393.1"/>
    <property type="molecule type" value="Genomic_DNA"/>
</dbReference>
<dbReference type="InterPro" id="IPR036736">
    <property type="entry name" value="ACP-like_sf"/>
</dbReference>
<dbReference type="PROSITE" id="PS00606">
    <property type="entry name" value="KS3_1"/>
    <property type="match status" value="1"/>
</dbReference>
<dbReference type="GO" id="GO:0006633">
    <property type="term" value="P:fatty acid biosynthetic process"/>
    <property type="evidence" value="ECO:0007669"/>
    <property type="project" value="InterPro"/>
</dbReference>
<dbReference type="Pfam" id="PF16197">
    <property type="entry name" value="KAsynt_C_assoc"/>
    <property type="match status" value="1"/>
</dbReference>
<proteinExistence type="predicted"/>
<feature type="domain" description="Ketosynthase family 3 (KS3)" evidence="10">
    <location>
        <begin position="115"/>
        <end position="546"/>
    </location>
</feature>
<keyword evidence="2" id="KW-0597">Phosphoprotein</keyword>
<dbReference type="PROSITE" id="PS00012">
    <property type="entry name" value="PHOSPHOPANTETHEINE"/>
    <property type="match status" value="1"/>
</dbReference>
<keyword evidence="13" id="KW-1185">Reference proteome</keyword>
<dbReference type="Gene3D" id="3.40.366.10">
    <property type="entry name" value="Malonyl-Coenzyme A Acyl Carrier Protein, domain 2"/>
    <property type="match status" value="1"/>
</dbReference>
<dbReference type="InterPro" id="IPR032821">
    <property type="entry name" value="PKS_assoc"/>
</dbReference>
<dbReference type="SUPFAM" id="SSF53335">
    <property type="entry name" value="S-adenosyl-L-methionine-dependent methyltransferases"/>
    <property type="match status" value="1"/>
</dbReference>
<feature type="region of interest" description="C-terminal hotdog fold" evidence="7">
    <location>
        <begin position="1194"/>
        <end position="1346"/>
    </location>
</feature>
<dbReference type="SUPFAM" id="SSF52151">
    <property type="entry name" value="FabD/lysophospholipase-like"/>
    <property type="match status" value="1"/>
</dbReference>
<dbReference type="InterPro" id="IPR042104">
    <property type="entry name" value="PKS_dehydratase_sf"/>
</dbReference>
<dbReference type="Gene3D" id="3.10.129.110">
    <property type="entry name" value="Polyketide synthase dehydratase"/>
    <property type="match status" value="1"/>
</dbReference>
<dbReference type="InterPro" id="IPR049900">
    <property type="entry name" value="PKS_mFAS_DH"/>
</dbReference>
<dbReference type="InterPro" id="IPR036291">
    <property type="entry name" value="NAD(P)-bd_dom_sf"/>
</dbReference>
<dbReference type="InterPro" id="IPR020841">
    <property type="entry name" value="PKS_Beta-ketoAc_synthase_dom"/>
</dbReference>
<dbReference type="SUPFAM" id="SSF47336">
    <property type="entry name" value="ACP-like"/>
    <property type="match status" value="1"/>
</dbReference>
<dbReference type="InterPro" id="IPR014043">
    <property type="entry name" value="Acyl_transferase_dom"/>
</dbReference>
<dbReference type="SUPFAM" id="SSF53901">
    <property type="entry name" value="Thiolase-like"/>
    <property type="match status" value="1"/>
</dbReference>
<dbReference type="InterPro" id="IPR056501">
    <property type="entry name" value="NAD-bd_HRPKS_sdrA"/>
</dbReference>
<dbReference type="PANTHER" id="PTHR43775">
    <property type="entry name" value="FATTY ACID SYNTHASE"/>
    <property type="match status" value="1"/>
</dbReference>
<dbReference type="CDD" id="cd00833">
    <property type="entry name" value="PKS"/>
    <property type="match status" value="1"/>
</dbReference>
<evidence type="ECO:0000313" key="13">
    <source>
        <dbReference type="Proteomes" id="UP000250140"/>
    </source>
</evidence>
<dbReference type="Pfam" id="PF21089">
    <property type="entry name" value="PKS_DH_N"/>
    <property type="match status" value="1"/>
</dbReference>